<dbReference type="InterPro" id="IPR001387">
    <property type="entry name" value="Cro/C1-type_HTH"/>
</dbReference>
<dbReference type="Proteomes" id="UP001446032">
    <property type="component" value="Unassembled WGS sequence"/>
</dbReference>
<dbReference type="Gene3D" id="1.10.260.40">
    <property type="entry name" value="lambda repressor-like DNA-binding domains"/>
    <property type="match status" value="1"/>
</dbReference>
<protein>
    <submittedName>
        <fullName evidence="3">Helix-turn-helix transcriptional regulator</fullName>
    </submittedName>
</protein>
<evidence type="ECO:0000313" key="4">
    <source>
        <dbReference type="Proteomes" id="UP001446032"/>
    </source>
</evidence>
<feature type="domain" description="HTH cro/C1-type" evidence="2">
    <location>
        <begin position="9"/>
        <end position="63"/>
    </location>
</feature>
<evidence type="ECO:0000313" key="3">
    <source>
        <dbReference type="EMBL" id="MEQ2357735.1"/>
    </source>
</evidence>
<name>A0ABV1AJ34_9FIRM</name>
<dbReference type="SUPFAM" id="SSF47413">
    <property type="entry name" value="lambda repressor-like DNA-binding domains"/>
    <property type="match status" value="1"/>
</dbReference>
<comment type="caution">
    <text evidence="3">The sequence shown here is derived from an EMBL/GenBank/DDBJ whole genome shotgun (WGS) entry which is preliminary data.</text>
</comment>
<evidence type="ECO:0000259" key="2">
    <source>
        <dbReference type="PROSITE" id="PS50943"/>
    </source>
</evidence>
<keyword evidence="4" id="KW-1185">Reference proteome</keyword>
<dbReference type="RefSeq" id="WP_022213450.1">
    <property type="nucleotide sequence ID" value="NZ_JBBMEI010000011.1"/>
</dbReference>
<reference evidence="3 4" key="1">
    <citation type="submission" date="2024-03" db="EMBL/GenBank/DDBJ databases">
        <title>Human intestinal bacterial collection.</title>
        <authorList>
            <person name="Pauvert C."/>
            <person name="Hitch T.C.A."/>
            <person name="Clavel T."/>
        </authorList>
    </citation>
    <scope>NUCLEOTIDE SEQUENCE [LARGE SCALE GENOMIC DNA]</scope>
    <source>
        <strain evidence="3 4">CLA-AA-H95</strain>
    </source>
</reference>
<keyword evidence="1" id="KW-0238">DNA-binding</keyword>
<evidence type="ECO:0000256" key="1">
    <source>
        <dbReference type="ARBA" id="ARBA00023125"/>
    </source>
</evidence>
<dbReference type="PANTHER" id="PTHR46558:SF4">
    <property type="entry name" value="DNA-BIDING PHAGE PROTEIN"/>
    <property type="match status" value="1"/>
</dbReference>
<sequence>MANIIGNNIKILRDNMGFSQSTIARFLNVDQSLISKVEKGERSLSTDMLEKLACLFGISIDAIESNTIETSSLSFAFRASDLSAEDLEAISAINRIALNSEYMAELLKG</sequence>
<dbReference type="PROSITE" id="PS50943">
    <property type="entry name" value="HTH_CROC1"/>
    <property type="match status" value="1"/>
</dbReference>
<dbReference type="PANTHER" id="PTHR46558">
    <property type="entry name" value="TRACRIPTIONAL REGULATORY PROTEIN-RELATED-RELATED"/>
    <property type="match status" value="1"/>
</dbReference>
<accession>A0ABV1AJ34</accession>
<organism evidence="3 4">
    <name type="scientific">Blautia intestinihominis</name>
    <dbReference type="NCBI Taxonomy" id="3133152"/>
    <lineage>
        <taxon>Bacteria</taxon>
        <taxon>Bacillati</taxon>
        <taxon>Bacillota</taxon>
        <taxon>Clostridia</taxon>
        <taxon>Lachnospirales</taxon>
        <taxon>Lachnospiraceae</taxon>
        <taxon>Blautia</taxon>
    </lineage>
</organism>
<dbReference type="CDD" id="cd00093">
    <property type="entry name" value="HTH_XRE"/>
    <property type="match status" value="1"/>
</dbReference>
<dbReference type="InterPro" id="IPR010982">
    <property type="entry name" value="Lambda_DNA-bd_dom_sf"/>
</dbReference>
<dbReference type="EMBL" id="JBBMEI010000011">
    <property type="protein sequence ID" value="MEQ2357735.1"/>
    <property type="molecule type" value="Genomic_DNA"/>
</dbReference>
<dbReference type="Pfam" id="PF01381">
    <property type="entry name" value="HTH_3"/>
    <property type="match status" value="1"/>
</dbReference>
<proteinExistence type="predicted"/>
<gene>
    <name evidence="3" type="ORF">WMO75_05145</name>
</gene>
<dbReference type="SMART" id="SM00530">
    <property type="entry name" value="HTH_XRE"/>
    <property type="match status" value="1"/>
</dbReference>